<dbReference type="SUPFAM" id="SSF48371">
    <property type="entry name" value="ARM repeat"/>
    <property type="match status" value="1"/>
</dbReference>
<dbReference type="OrthoDB" id="228131at2"/>
<evidence type="ECO:0000313" key="5">
    <source>
        <dbReference type="Proteomes" id="UP000187735"/>
    </source>
</evidence>
<dbReference type="InterPro" id="IPR011042">
    <property type="entry name" value="6-blade_b-propeller_TolB-like"/>
</dbReference>
<dbReference type="KEGG" id="fmr:Fuma_05074"/>
<dbReference type="NCBIfam" id="TIGR02604">
    <property type="entry name" value="Piru_Ver_Nterm"/>
    <property type="match status" value="1"/>
</dbReference>
<feature type="domain" description="SGNH hydrolase-type esterase" evidence="2">
    <location>
        <begin position="49"/>
        <end position="219"/>
    </location>
</feature>
<dbReference type="PANTHER" id="PTHR33546">
    <property type="entry name" value="LARGE, MULTIFUNCTIONAL SECRETED PROTEIN-RELATED"/>
    <property type="match status" value="1"/>
</dbReference>
<dbReference type="Proteomes" id="UP000187735">
    <property type="component" value="Chromosome"/>
</dbReference>
<dbReference type="CDD" id="cd01834">
    <property type="entry name" value="SGNH_hydrolase_like_2"/>
    <property type="match status" value="1"/>
</dbReference>
<feature type="chain" id="PRO_5012727015" evidence="1">
    <location>
        <begin position="24"/>
        <end position="896"/>
    </location>
</feature>
<dbReference type="STRING" id="1891926.Fuma_05074"/>
<feature type="domain" description="DUF7133" evidence="3">
    <location>
        <begin position="352"/>
        <end position="719"/>
    </location>
</feature>
<dbReference type="InterPro" id="IPR011041">
    <property type="entry name" value="Quinoprot_gluc/sorb_DH_b-prop"/>
</dbReference>
<name>A0A1P8WMY1_9PLAN</name>
<dbReference type="SUPFAM" id="SSF52266">
    <property type="entry name" value="SGNH hydrolase"/>
    <property type="match status" value="1"/>
</dbReference>
<dbReference type="Pfam" id="PF23500">
    <property type="entry name" value="DUF7133"/>
    <property type="match status" value="1"/>
</dbReference>
<evidence type="ECO:0000256" key="1">
    <source>
        <dbReference type="SAM" id="SignalP"/>
    </source>
</evidence>
<dbReference type="Pfam" id="PF13472">
    <property type="entry name" value="Lipase_GDSL_2"/>
    <property type="match status" value="1"/>
</dbReference>
<dbReference type="SUPFAM" id="SSF50952">
    <property type="entry name" value="Soluble quinoprotein glucose dehydrogenase"/>
    <property type="match status" value="1"/>
</dbReference>
<dbReference type="EMBL" id="CP017641">
    <property type="protein sequence ID" value="APZ95416.1"/>
    <property type="molecule type" value="Genomic_DNA"/>
</dbReference>
<dbReference type="InterPro" id="IPR016024">
    <property type="entry name" value="ARM-type_fold"/>
</dbReference>
<dbReference type="InterPro" id="IPR013830">
    <property type="entry name" value="SGNH_hydro"/>
</dbReference>
<dbReference type="RefSeq" id="WP_077026579.1">
    <property type="nucleotide sequence ID" value="NZ_CP017641.1"/>
</dbReference>
<dbReference type="InterPro" id="IPR036514">
    <property type="entry name" value="SGNH_hydro_sf"/>
</dbReference>
<dbReference type="Pfam" id="PF13646">
    <property type="entry name" value="HEAT_2"/>
    <property type="match status" value="1"/>
</dbReference>
<keyword evidence="5" id="KW-1185">Reference proteome</keyword>
<accession>A0A1P8WMY1</accession>
<dbReference type="Gene3D" id="1.25.10.10">
    <property type="entry name" value="Leucine-rich Repeat Variant"/>
    <property type="match status" value="1"/>
</dbReference>
<keyword evidence="1" id="KW-0732">Signal</keyword>
<dbReference type="InterPro" id="IPR055557">
    <property type="entry name" value="DUF7133"/>
</dbReference>
<dbReference type="Gene3D" id="3.40.50.1110">
    <property type="entry name" value="SGNH hydrolase"/>
    <property type="match status" value="1"/>
</dbReference>
<dbReference type="GO" id="GO:0016788">
    <property type="term" value="F:hydrolase activity, acting on ester bonds"/>
    <property type="evidence" value="ECO:0007669"/>
    <property type="project" value="UniProtKB-ARBA"/>
</dbReference>
<dbReference type="InterPro" id="IPR011989">
    <property type="entry name" value="ARM-like"/>
</dbReference>
<evidence type="ECO:0000313" key="4">
    <source>
        <dbReference type="EMBL" id="APZ95416.1"/>
    </source>
</evidence>
<evidence type="ECO:0000259" key="2">
    <source>
        <dbReference type="Pfam" id="PF13472"/>
    </source>
</evidence>
<gene>
    <name evidence="4" type="ORF">Fuma_05074</name>
</gene>
<reference evidence="4 5" key="1">
    <citation type="journal article" date="2016" name="Front. Microbiol.">
        <title>Fuerstia marisgermanicae gen. nov., sp. nov., an Unusual Member of the Phylum Planctomycetes from the German Wadden Sea.</title>
        <authorList>
            <person name="Kohn T."/>
            <person name="Heuer A."/>
            <person name="Jogler M."/>
            <person name="Vollmers J."/>
            <person name="Boedeker C."/>
            <person name="Bunk B."/>
            <person name="Rast P."/>
            <person name="Borchert D."/>
            <person name="Glockner I."/>
            <person name="Freese H.M."/>
            <person name="Klenk H.P."/>
            <person name="Overmann J."/>
            <person name="Kaster A.K."/>
            <person name="Rohde M."/>
            <person name="Wiegand S."/>
            <person name="Jogler C."/>
        </authorList>
    </citation>
    <scope>NUCLEOTIDE SEQUENCE [LARGE SCALE GENOMIC DNA]</scope>
    <source>
        <strain evidence="4 5">NH11</strain>
    </source>
</reference>
<organism evidence="4 5">
    <name type="scientific">Fuerstiella marisgermanici</name>
    <dbReference type="NCBI Taxonomy" id="1891926"/>
    <lineage>
        <taxon>Bacteria</taxon>
        <taxon>Pseudomonadati</taxon>
        <taxon>Planctomycetota</taxon>
        <taxon>Planctomycetia</taxon>
        <taxon>Planctomycetales</taxon>
        <taxon>Planctomycetaceae</taxon>
        <taxon>Fuerstiella</taxon>
    </lineage>
</organism>
<feature type="signal peptide" evidence="1">
    <location>
        <begin position="1"/>
        <end position="23"/>
    </location>
</feature>
<dbReference type="Gene3D" id="2.120.10.30">
    <property type="entry name" value="TolB, C-terminal domain"/>
    <property type="match status" value="1"/>
</dbReference>
<proteinExistence type="predicted"/>
<dbReference type="AlphaFoldDB" id="A0A1P8WMY1"/>
<dbReference type="PANTHER" id="PTHR33546:SF1">
    <property type="entry name" value="LARGE, MULTIFUNCTIONAL SECRETED PROTEIN"/>
    <property type="match status" value="1"/>
</dbReference>
<dbReference type="InterPro" id="IPR013428">
    <property type="entry name" value="Membrane-bound_put_N"/>
</dbReference>
<protein>
    <submittedName>
        <fullName evidence="4">Putative membrane-bound dehydrogenase domain protein</fullName>
    </submittedName>
</protein>
<evidence type="ECO:0000259" key="3">
    <source>
        <dbReference type="Pfam" id="PF23500"/>
    </source>
</evidence>
<sequence length="896" mass="101339" precursor="true">MNRLLCFLSLICVAALVPSAVQADGLEPQKGDHICLVGNELGERMQHRNHWETLLHQSYPELELTVRNLCFPGDEPYERIRSLDFGDPDSHLTHSKADVVMYFFGFNESFAGEDGLEEFTQQMTKLVKETQSKNFNGKSSPRIVLVSPIAFENIGDPNVTDGSEQNKNLAKYTEALEQVAAETGVAFADLYAPTKALYESHDQQLTLNGAHLNDDGYKALAPEFMKALGLKPAEGKTPAKLKAEVDDKNFHWWHRYRAVNGYSIYGKRGLAGTDGTYNNREVMERERAILDEMTANRDQRIWAIAQGKQVAEKCDDSNTLPFYEVKTNVGGENDKNRKAGKLGSLEYLPAAEQQKKFKLAEGYEIQLVASEEDFPELANPVAINFDNKGRLWVSTMQSYPHWKPKTEMEDKVLILEDENGDGRADKCIVFADGLHQPTGFEIGYGGAWVAQQPDILFMQDTDGDDKADTRIRKLVGFDTADSHHGISAFEWGPGGSLYFNEGTFKYSQVESPYGLTRMHEAGIWRYNPRTEHFGTHVSLPFANPWGHVYDKWGQDFISDASPGYNYWATPISGKVEYPAKHAGGAFNDSVNNFKDTALRGREFYPTFFPKRTRPSAGNEIVSSRHFKPEDQGDFLLCNVIGDRSILQHSVSEKDSGFEGKEKPQLVFCEDGNFRPIDIQFAPDGTLYICDWHNALIGHLQHNLREPNRDHQHGRIWRVVCTGRDLVKPPKIAGQPIPDVLEALKEYEDRARYRARRELAERKTSDVVPAVKKWAASLNKSDESYAHHLLEANWVLQSHNTVDIDLLTAALNADDHRSRAAATRVLCYLREKAPNALKLVHERINDDHPRVRLEAVRACSFFDAEEAIEVVLDVLNHDVDQYLQYTLDETMRHLESL</sequence>